<feature type="compositionally biased region" description="Polar residues" evidence="1">
    <location>
        <begin position="590"/>
        <end position="601"/>
    </location>
</feature>
<proteinExistence type="predicted"/>
<dbReference type="GO" id="GO:0005849">
    <property type="term" value="C:mRNA cleavage factor complex"/>
    <property type="evidence" value="ECO:0007669"/>
    <property type="project" value="InterPro"/>
</dbReference>
<feature type="compositionally biased region" description="Low complexity" evidence="1">
    <location>
        <begin position="376"/>
        <end position="385"/>
    </location>
</feature>
<dbReference type="InterPro" id="IPR008942">
    <property type="entry name" value="ENTH_VHS"/>
</dbReference>
<evidence type="ECO:0000259" key="2">
    <source>
        <dbReference type="PROSITE" id="PS51391"/>
    </source>
</evidence>
<keyword evidence="4" id="KW-1185">Reference proteome</keyword>
<feature type="region of interest" description="Disordered" evidence="1">
    <location>
        <begin position="376"/>
        <end position="422"/>
    </location>
</feature>
<accession>A0A6A5QRX9</accession>
<dbReference type="InterPro" id="IPR045154">
    <property type="entry name" value="PCF11-like"/>
</dbReference>
<feature type="region of interest" description="Disordered" evidence="1">
    <location>
        <begin position="589"/>
        <end position="609"/>
    </location>
</feature>
<dbReference type="PANTHER" id="PTHR15921:SF3">
    <property type="entry name" value="PRE-MRNA CLEAVAGE COMPLEX 2 PROTEIN PCF11"/>
    <property type="match status" value="1"/>
</dbReference>
<dbReference type="AlphaFoldDB" id="A0A6A5QRX9"/>
<dbReference type="InterPro" id="IPR054127">
    <property type="entry name" value="Pcf11_C"/>
</dbReference>
<evidence type="ECO:0000256" key="1">
    <source>
        <dbReference type="SAM" id="MobiDB-lite"/>
    </source>
</evidence>
<protein>
    <recommendedName>
        <fullName evidence="2">CID domain-containing protein</fullName>
    </recommendedName>
</protein>
<feature type="compositionally biased region" description="Pro residues" evidence="1">
    <location>
        <begin position="315"/>
        <end position="329"/>
    </location>
</feature>
<feature type="region of interest" description="Disordered" evidence="1">
    <location>
        <begin position="148"/>
        <end position="213"/>
    </location>
</feature>
<dbReference type="GO" id="GO:0031124">
    <property type="term" value="P:mRNA 3'-end processing"/>
    <property type="evidence" value="ECO:0007669"/>
    <property type="project" value="InterPro"/>
</dbReference>
<dbReference type="InterPro" id="IPR006569">
    <property type="entry name" value="CID_dom"/>
</dbReference>
<dbReference type="GO" id="GO:0005737">
    <property type="term" value="C:cytoplasm"/>
    <property type="evidence" value="ECO:0007669"/>
    <property type="project" value="TreeGrafter"/>
</dbReference>
<feature type="region of interest" description="Disordered" evidence="1">
    <location>
        <begin position="304"/>
        <end position="338"/>
    </location>
</feature>
<feature type="compositionally biased region" description="Low complexity" evidence="1">
    <location>
        <begin position="405"/>
        <end position="415"/>
    </location>
</feature>
<dbReference type="EMBL" id="ML979134">
    <property type="protein sequence ID" value="KAF1918173.1"/>
    <property type="molecule type" value="Genomic_DNA"/>
</dbReference>
<gene>
    <name evidence="3" type="ORF">BDU57DRAFT_189410</name>
</gene>
<feature type="compositionally biased region" description="Low complexity" evidence="1">
    <location>
        <begin position="204"/>
        <end position="213"/>
    </location>
</feature>
<dbReference type="SUPFAM" id="SSF48464">
    <property type="entry name" value="ENTH/VHS domain"/>
    <property type="match status" value="1"/>
</dbReference>
<dbReference type="GO" id="GO:0006369">
    <property type="term" value="P:termination of RNA polymerase II transcription"/>
    <property type="evidence" value="ECO:0007669"/>
    <property type="project" value="InterPro"/>
</dbReference>
<dbReference type="Proteomes" id="UP000800096">
    <property type="component" value="Unassembled WGS sequence"/>
</dbReference>
<dbReference type="Gene3D" id="1.25.40.90">
    <property type="match status" value="1"/>
</dbReference>
<sequence length="700" mass="76123">MSLPAAEVAADFRDALQDLRMNSRPEISNLTLIAKENTEYAQAISTELEQHVKSTRPEFKLPALYVLDSIVKNVGTPYTVYLGRNMYRTFMDAYLVMDPGTRKAMEGLLRTWKQPVPESMDHRPVFPADVTGDIENALAKMRTAIQQQVQRPAHALPARPPTTVAWRDTATPPQSIPRYAAPNDPRSRPSQPPTPQYGPSMHFQSPQQQAPPMSSIDLADLKAEIAQLISATQARFATNYTDASIRKTLEALLGLKAILDTQTLPPQQLDAVRKQIQALALPPIPTLSYPPALATGFPPVSYPPPTPTNGYPSHQPVPPSFPPQYPPYGTPNNSAPPNVAQLLASFRSPMQHTAQPAPTPPPAAALTPSLAELLKRVSSPAQPSSVPAPAPFQPPPFQFPPPVSAPMQPAAAPAPSGTPTPNLAALLAQFSKPGAAPPVSYSIPVQNTPVPHQPQQPMAAAPALGSAEWLLKALSGNPGIPMNGGSIAAQPMARQTSAPTNVMDQIELTVASMKTPRFHLISRLYEAKPNICATCGRRFDATAEGKEKKARHMDWHFKVKDPDANKRGVHRSWYIGEKEWIDYKEVDETASPNESAATTAANKPKKQAKDRYVSVPQDPILQHTPCPICQEKFETQWNVDANDFVWMDALQVGGKVYHATCFEEFSKGQGISMPGTPDSVLGKRKTDLGGDVEGKKIRAF</sequence>
<reference evidence="3" key="1">
    <citation type="journal article" date="2020" name="Stud. Mycol.">
        <title>101 Dothideomycetes genomes: a test case for predicting lifestyles and emergence of pathogens.</title>
        <authorList>
            <person name="Haridas S."/>
            <person name="Albert R."/>
            <person name="Binder M."/>
            <person name="Bloem J."/>
            <person name="Labutti K."/>
            <person name="Salamov A."/>
            <person name="Andreopoulos B."/>
            <person name="Baker S."/>
            <person name="Barry K."/>
            <person name="Bills G."/>
            <person name="Bluhm B."/>
            <person name="Cannon C."/>
            <person name="Castanera R."/>
            <person name="Culley D."/>
            <person name="Daum C."/>
            <person name="Ezra D."/>
            <person name="Gonzalez J."/>
            <person name="Henrissat B."/>
            <person name="Kuo A."/>
            <person name="Liang C."/>
            <person name="Lipzen A."/>
            <person name="Lutzoni F."/>
            <person name="Magnuson J."/>
            <person name="Mondo S."/>
            <person name="Nolan M."/>
            <person name="Ohm R."/>
            <person name="Pangilinan J."/>
            <person name="Park H.-J."/>
            <person name="Ramirez L."/>
            <person name="Alfaro M."/>
            <person name="Sun H."/>
            <person name="Tritt A."/>
            <person name="Yoshinaga Y."/>
            <person name="Zwiers L.-H."/>
            <person name="Turgeon B."/>
            <person name="Goodwin S."/>
            <person name="Spatafora J."/>
            <person name="Crous P."/>
            <person name="Grigoriev I."/>
        </authorList>
    </citation>
    <scope>NUCLEOTIDE SEQUENCE</scope>
    <source>
        <strain evidence="3">HMLAC05119</strain>
    </source>
</reference>
<dbReference type="PROSITE" id="PS51391">
    <property type="entry name" value="CID"/>
    <property type="match status" value="1"/>
</dbReference>
<dbReference type="FunFam" id="1.25.40.90:FF:000016">
    <property type="entry name" value="mRNA cleavage factor complex component Pcf11"/>
    <property type="match status" value="1"/>
</dbReference>
<organism evidence="3 4">
    <name type="scientific">Ampelomyces quisqualis</name>
    <name type="common">Powdery mildew agent</name>
    <dbReference type="NCBI Taxonomy" id="50730"/>
    <lineage>
        <taxon>Eukaryota</taxon>
        <taxon>Fungi</taxon>
        <taxon>Dikarya</taxon>
        <taxon>Ascomycota</taxon>
        <taxon>Pezizomycotina</taxon>
        <taxon>Dothideomycetes</taxon>
        <taxon>Pleosporomycetidae</taxon>
        <taxon>Pleosporales</taxon>
        <taxon>Pleosporineae</taxon>
        <taxon>Phaeosphaeriaceae</taxon>
        <taxon>Ampelomyces</taxon>
    </lineage>
</organism>
<dbReference type="InterPro" id="IPR021605">
    <property type="entry name" value="Pcf11_Clp1-ID"/>
</dbReference>
<dbReference type="InterPro" id="IPR047415">
    <property type="entry name" value="Pcf11_CID"/>
</dbReference>
<dbReference type="PANTHER" id="PTHR15921">
    <property type="entry name" value="PRE-MRNA CLEAVAGE COMPLEX II"/>
    <property type="match status" value="1"/>
</dbReference>
<dbReference type="Pfam" id="PF11526">
    <property type="entry name" value="Pfc11_Clp1_ID"/>
    <property type="match status" value="1"/>
</dbReference>
<dbReference type="GO" id="GO:0003729">
    <property type="term" value="F:mRNA binding"/>
    <property type="evidence" value="ECO:0007669"/>
    <property type="project" value="InterPro"/>
</dbReference>
<dbReference type="SMART" id="SM00582">
    <property type="entry name" value="RPR"/>
    <property type="match status" value="1"/>
</dbReference>
<dbReference type="GO" id="GO:0000993">
    <property type="term" value="F:RNA polymerase II complex binding"/>
    <property type="evidence" value="ECO:0007669"/>
    <property type="project" value="InterPro"/>
</dbReference>
<feature type="domain" description="CID" evidence="2">
    <location>
        <begin position="4"/>
        <end position="142"/>
    </location>
</feature>
<dbReference type="Pfam" id="PF21936">
    <property type="entry name" value="Pcf11_C"/>
    <property type="match status" value="1"/>
</dbReference>
<evidence type="ECO:0000313" key="4">
    <source>
        <dbReference type="Proteomes" id="UP000800096"/>
    </source>
</evidence>
<dbReference type="Pfam" id="PF04818">
    <property type="entry name" value="CID"/>
    <property type="match status" value="1"/>
</dbReference>
<evidence type="ECO:0000313" key="3">
    <source>
        <dbReference type="EMBL" id="KAF1918173.1"/>
    </source>
</evidence>
<feature type="compositionally biased region" description="Pro residues" evidence="1">
    <location>
        <begin position="386"/>
        <end position="404"/>
    </location>
</feature>
<dbReference type="OrthoDB" id="343582at2759"/>
<name>A0A6A5QRX9_AMPQU</name>
<dbReference type="CDD" id="cd16982">
    <property type="entry name" value="CID_Pcf11"/>
    <property type="match status" value="1"/>
</dbReference>